<dbReference type="Gene3D" id="3.20.20.300">
    <property type="entry name" value="Glycoside hydrolase, family 3, N-terminal domain"/>
    <property type="match status" value="1"/>
</dbReference>
<accession>A0A381P7F5</accession>
<dbReference type="GO" id="GO:0004553">
    <property type="term" value="F:hydrolase activity, hydrolyzing O-glycosyl compounds"/>
    <property type="evidence" value="ECO:0007669"/>
    <property type="project" value="InterPro"/>
</dbReference>
<organism evidence="2">
    <name type="scientific">marine metagenome</name>
    <dbReference type="NCBI Taxonomy" id="408172"/>
    <lineage>
        <taxon>unclassified sequences</taxon>
        <taxon>metagenomes</taxon>
        <taxon>ecological metagenomes</taxon>
    </lineage>
</organism>
<sequence>MSPPLHTRPRAITFVILAMVVSAGLPIYSQQNASTLDLEARTWVMNTLSTMSVDQQIGQLIMPSLLSTYTGSDTEIFDSLVALAHEQEVGGFLVFGGRELAPDVLLNPTYGTVTLGQPMSAMSLINRLQKIARVPLIFSSDFEAGVG</sequence>
<dbReference type="GO" id="GO:0005975">
    <property type="term" value="P:carbohydrate metabolic process"/>
    <property type="evidence" value="ECO:0007669"/>
    <property type="project" value="InterPro"/>
</dbReference>
<dbReference type="EMBL" id="UINC01000893">
    <property type="protein sequence ID" value="SUZ62872.1"/>
    <property type="molecule type" value="Genomic_DNA"/>
</dbReference>
<proteinExistence type="predicted"/>
<name>A0A381P7F5_9ZZZZ</name>
<protein>
    <recommendedName>
        <fullName evidence="3">Glycoside hydrolase family 3 N-terminal domain-containing protein</fullName>
    </recommendedName>
</protein>
<reference evidence="2" key="1">
    <citation type="submission" date="2018-05" db="EMBL/GenBank/DDBJ databases">
        <authorList>
            <person name="Lanie J.A."/>
            <person name="Ng W.-L."/>
            <person name="Kazmierczak K.M."/>
            <person name="Andrzejewski T.M."/>
            <person name="Davidsen T.M."/>
            <person name="Wayne K.J."/>
            <person name="Tettelin H."/>
            <person name="Glass J.I."/>
            <person name="Rusch D."/>
            <person name="Podicherti R."/>
            <person name="Tsui H.-C.T."/>
            <person name="Winkler M.E."/>
        </authorList>
    </citation>
    <scope>NUCLEOTIDE SEQUENCE</scope>
</reference>
<dbReference type="InterPro" id="IPR017853">
    <property type="entry name" value="GH"/>
</dbReference>
<dbReference type="InterPro" id="IPR036962">
    <property type="entry name" value="Glyco_hydro_3_N_sf"/>
</dbReference>
<dbReference type="SUPFAM" id="SSF51445">
    <property type="entry name" value="(Trans)glycosidases"/>
    <property type="match status" value="1"/>
</dbReference>
<evidence type="ECO:0000256" key="1">
    <source>
        <dbReference type="ARBA" id="ARBA00022801"/>
    </source>
</evidence>
<feature type="non-terminal residue" evidence="2">
    <location>
        <position position="147"/>
    </location>
</feature>
<evidence type="ECO:0008006" key="3">
    <source>
        <dbReference type="Google" id="ProtNLM"/>
    </source>
</evidence>
<keyword evidence="1" id="KW-0378">Hydrolase</keyword>
<evidence type="ECO:0000313" key="2">
    <source>
        <dbReference type="EMBL" id="SUZ62872.1"/>
    </source>
</evidence>
<gene>
    <name evidence="2" type="ORF">METZ01_LOCUS15726</name>
</gene>
<dbReference type="AlphaFoldDB" id="A0A381P7F5"/>